<evidence type="ECO:0000313" key="9">
    <source>
        <dbReference type="EMBL" id="RTE66598.1"/>
    </source>
</evidence>
<keyword evidence="10" id="KW-1185">Reference proteome</keyword>
<feature type="domain" description="Mce/MlaD" evidence="8">
    <location>
        <begin position="161"/>
        <end position="220"/>
    </location>
</feature>
<dbReference type="Proteomes" id="UP000283087">
    <property type="component" value="Unassembled WGS sequence"/>
</dbReference>
<keyword evidence="5 7" id="KW-1133">Transmembrane helix</keyword>
<dbReference type="InterPro" id="IPR051800">
    <property type="entry name" value="PqiA-PqiB_transport"/>
</dbReference>
<protein>
    <submittedName>
        <fullName evidence="9">MCE family protein</fullName>
    </submittedName>
</protein>
<dbReference type="PANTHER" id="PTHR30462">
    <property type="entry name" value="INTERMEMBRANE TRANSPORT PROTEIN PQIB-RELATED"/>
    <property type="match status" value="1"/>
</dbReference>
<keyword evidence="4 7" id="KW-0812">Transmembrane</keyword>
<evidence type="ECO:0000256" key="5">
    <source>
        <dbReference type="ARBA" id="ARBA00022989"/>
    </source>
</evidence>
<feature type="domain" description="Mce/MlaD" evidence="8">
    <location>
        <begin position="395"/>
        <end position="454"/>
    </location>
</feature>
<feature type="domain" description="Mce/MlaD" evidence="8">
    <location>
        <begin position="530"/>
        <end position="586"/>
    </location>
</feature>
<dbReference type="GO" id="GO:0005886">
    <property type="term" value="C:plasma membrane"/>
    <property type="evidence" value="ECO:0007669"/>
    <property type="project" value="UniProtKB-SubCell"/>
</dbReference>
<evidence type="ECO:0000256" key="2">
    <source>
        <dbReference type="ARBA" id="ARBA00022475"/>
    </source>
</evidence>
<evidence type="ECO:0000259" key="8">
    <source>
        <dbReference type="Pfam" id="PF02470"/>
    </source>
</evidence>
<feature type="domain" description="Mce/MlaD" evidence="8">
    <location>
        <begin position="48"/>
        <end position="137"/>
    </location>
</feature>
<dbReference type="InterPro" id="IPR003399">
    <property type="entry name" value="Mce/MlaD"/>
</dbReference>
<evidence type="ECO:0000313" key="10">
    <source>
        <dbReference type="Proteomes" id="UP000283087"/>
    </source>
</evidence>
<proteinExistence type="predicted"/>
<evidence type="ECO:0000256" key="1">
    <source>
        <dbReference type="ARBA" id="ARBA00004533"/>
    </source>
</evidence>
<keyword evidence="6 7" id="KW-0472">Membrane</keyword>
<feature type="domain" description="Mce/MlaD" evidence="8">
    <location>
        <begin position="648"/>
        <end position="717"/>
    </location>
</feature>
<evidence type="ECO:0000256" key="4">
    <source>
        <dbReference type="ARBA" id="ARBA00022692"/>
    </source>
</evidence>
<accession>A0A430KT18</accession>
<dbReference type="RefSeq" id="WP_126157701.1">
    <property type="nucleotide sequence ID" value="NZ_RQXW01000004.1"/>
</dbReference>
<gene>
    <name evidence="9" type="ORF">EH243_05775</name>
</gene>
<comment type="subcellular location">
    <subcellularLocation>
        <location evidence="1">Cell inner membrane</location>
    </subcellularLocation>
</comment>
<dbReference type="EMBL" id="RQXW01000004">
    <property type="protein sequence ID" value="RTE66598.1"/>
    <property type="molecule type" value="Genomic_DNA"/>
</dbReference>
<evidence type="ECO:0000256" key="3">
    <source>
        <dbReference type="ARBA" id="ARBA00022519"/>
    </source>
</evidence>
<evidence type="ECO:0000256" key="6">
    <source>
        <dbReference type="ARBA" id="ARBA00023136"/>
    </source>
</evidence>
<dbReference type="PANTHER" id="PTHR30462:SF0">
    <property type="entry name" value="INTERMEMBRANE TRANSPORT PROTEIN YEBT"/>
    <property type="match status" value="1"/>
</dbReference>
<comment type="caution">
    <text evidence="9">The sequence shown here is derived from an EMBL/GenBank/DDBJ whole genome shotgun (WGS) entry which is preliminary data.</text>
</comment>
<feature type="domain" description="Mce/MlaD" evidence="8">
    <location>
        <begin position="281"/>
        <end position="342"/>
    </location>
</feature>
<keyword evidence="3" id="KW-0997">Cell inner membrane</keyword>
<reference evidence="9 10" key="1">
    <citation type="submission" date="2018-11" db="EMBL/GenBank/DDBJ databases">
        <title>The draft genome sequence of Amphritea opalescens ANRC-JH13T.</title>
        <authorList>
            <person name="Fang Z."/>
            <person name="Zhang Y."/>
            <person name="Han X."/>
        </authorList>
    </citation>
    <scope>NUCLEOTIDE SEQUENCE [LARGE SCALE GENOMIC DNA]</scope>
    <source>
        <strain evidence="9 10">ANRC-JH13</strain>
    </source>
</reference>
<dbReference type="OrthoDB" id="9806984at2"/>
<feature type="domain" description="Mce/MlaD" evidence="8">
    <location>
        <begin position="760"/>
        <end position="819"/>
    </location>
</feature>
<evidence type="ECO:0000256" key="7">
    <source>
        <dbReference type="SAM" id="Phobius"/>
    </source>
</evidence>
<organism evidence="9 10">
    <name type="scientific">Amphritea opalescens</name>
    <dbReference type="NCBI Taxonomy" id="2490544"/>
    <lineage>
        <taxon>Bacteria</taxon>
        <taxon>Pseudomonadati</taxon>
        <taxon>Pseudomonadota</taxon>
        <taxon>Gammaproteobacteria</taxon>
        <taxon>Oceanospirillales</taxon>
        <taxon>Oceanospirillaceae</taxon>
        <taxon>Amphritea</taxon>
    </lineage>
</organism>
<dbReference type="Pfam" id="PF02470">
    <property type="entry name" value="MlaD"/>
    <property type="match status" value="7"/>
</dbReference>
<dbReference type="AlphaFoldDB" id="A0A430KT18"/>
<sequence length="879" mass="96553">MSTPEVDNPAKPLIKRHRAPSVVWLLPFLAAIIAGWLVIKSYQDAGIMIEVQFDTAEGLEAGVTRVMYRGLPAGMIKTLKLNEDLKSVTAMIEMEKEAEEILVEGSRFWLVKPQISLSGVKGLDTLLSGYYIELQPGKGEEHFSFVADNEPPPPLKNREGLYLSLLADSAQSIQRGAKVYYRQIEVGEVINFGLTNNAERIRIELYIEPAYRHLITDSTRFWNASGVSLKANLSRIDLRFGSLASIIAGGISFYTPPGDESKLTPEHKFHLFADFEAAEDGIVVNVQFPARTKIHKGTGVVSEGIRIGRVQRLELSEDLQTLNARLLIDPRARPLLRSGSQFWLPAPKLSLNRLQNIGDLIKGAPIVLQPGTGETQFEFTALDSPPAHRPSISGLNIRLESDRLGSLDHGSPVMYRQIPVGEVTGYELSANGHKVQIFATIQDRYASLVKHNSRFWEESGIKVTAGVDGVELDSGSLDSVINGGIAFFTPDTEDQKEVSQEYQFHLFRNFDNASQQGRLLYRENADKLALRVKADSLGSITSGAPVLYKQLTVGTVSHYALADDDSVIIHLLIDKPYRHLVTDQSRFWNASGIDASLSARGVKIHSESVQTLLRGGIAFANLNDNGQAAKPRQLFKLYNQQQKALQGGPDITVTFPPGPNITVGAKVYFKGVALGSVEQVRLLDSQGRAETHIALTQEGRLLARQGSRFWIAAPRINLSGVDYPETLIAGNHIEALPGDGAQQLSFTGLAETPTARNLPGLNIVLETAQLGSIDINSKIYFRGMPVGYVSGYALSEDNQTVKLFVNIKERYRALVTKASQFWNIGGIDAEFGLFKGLKVETTNLESLVQGGIAFSTPADNLQPVSSGFEFELHEQEPDQ</sequence>
<feature type="transmembrane region" description="Helical" evidence="7">
    <location>
        <begin position="21"/>
        <end position="39"/>
    </location>
</feature>
<keyword evidence="2" id="KW-1003">Cell membrane</keyword>
<name>A0A430KT18_9GAMM</name>